<organism evidence="1">
    <name type="scientific">bioreactor metagenome</name>
    <dbReference type="NCBI Taxonomy" id="1076179"/>
    <lineage>
        <taxon>unclassified sequences</taxon>
        <taxon>metagenomes</taxon>
        <taxon>ecological metagenomes</taxon>
    </lineage>
</organism>
<comment type="caution">
    <text evidence="1">The sequence shown here is derived from an EMBL/GenBank/DDBJ whole genome shotgun (WGS) entry which is preliminary data.</text>
</comment>
<gene>
    <name evidence="1" type="ORF">SDC9_150218</name>
</gene>
<dbReference type="AlphaFoldDB" id="A0A645ELV5"/>
<accession>A0A645ELV5</accession>
<sequence>MENLGLVASINTRSETSIFSATENNYIGDVVLLIDENLQIKWKTPFDTLLCEGGMQVTNECIYLLNYKNKYSKLDFKGNIIFEKQLYDEEKSTTFVGMSICGLMVQCDDDITVYQNDTAQLTFKLRSGLAEKVIDLDNGFIIVSENETGELPYQPNLSRVLNSSQLVYSSYDMNGNLLWRKAHDNTPEVFGENNPCWDYPLRTN</sequence>
<name>A0A645ELV5_9ZZZZ</name>
<protein>
    <submittedName>
        <fullName evidence="1">Uncharacterized protein</fullName>
    </submittedName>
</protein>
<dbReference type="EMBL" id="VSSQ01048950">
    <property type="protein sequence ID" value="MPN02995.1"/>
    <property type="molecule type" value="Genomic_DNA"/>
</dbReference>
<evidence type="ECO:0000313" key="1">
    <source>
        <dbReference type="EMBL" id="MPN02995.1"/>
    </source>
</evidence>
<proteinExistence type="predicted"/>
<reference evidence="1" key="1">
    <citation type="submission" date="2019-08" db="EMBL/GenBank/DDBJ databases">
        <authorList>
            <person name="Kucharzyk K."/>
            <person name="Murdoch R.W."/>
            <person name="Higgins S."/>
            <person name="Loffler F."/>
        </authorList>
    </citation>
    <scope>NUCLEOTIDE SEQUENCE</scope>
</reference>